<feature type="transmembrane region" description="Helical" evidence="6">
    <location>
        <begin position="511"/>
        <end position="534"/>
    </location>
</feature>
<dbReference type="InterPro" id="IPR020846">
    <property type="entry name" value="MFS_dom"/>
</dbReference>
<evidence type="ECO:0000256" key="6">
    <source>
        <dbReference type="SAM" id="Phobius"/>
    </source>
</evidence>
<feature type="transmembrane region" description="Helical" evidence="6">
    <location>
        <begin position="474"/>
        <end position="499"/>
    </location>
</feature>
<name>A0AA39XTH5_9PEZI</name>
<evidence type="ECO:0000256" key="2">
    <source>
        <dbReference type="ARBA" id="ARBA00022692"/>
    </source>
</evidence>
<dbReference type="InterPro" id="IPR005828">
    <property type="entry name" value="MFS_sugar_transport-like"/>
</dbReference>
<organism evidence="8 9">
    <name type="scientific">Cercophora newfieldiana</name>
    <dbReference type="NCBI Taxonomy" id="92897"/>
    <lineage>
        <taxon>Eukaryota</taxon>
        <taxon>Fungi</taxon>
        <taxon>Dikarya</taxon>
        <taxon>Ascomycota</taxon>
        <taxon>Pezizomycotina</taxon>
        <taxon>Sordariomycetes</taxon>
        <taxon>Sordariomycetidae</taxon>
        <taxon>Sordariales</taxon>
        <taxon>Lasiosphaeriaceae</taxon>
        <taxon>Cercophora</taxon>
    </lineage>
</organism>
<feature type="transmembrane region" description="Helical" evidence="6">
    <location>
        <begin position="45"/>
        <end position="74"/>
    </location>
</feature>
<evidence type="ECO:0000256" key="4">
    <source>
        <dbReference type="ARBA" id="ARBA00023136"/>
    </source>
</evidence>
<evidence type="ECO:0000313" key="9">
    <source>
        <dbReference type="Proteomes" id="UP001174936"/>
    </source>
</evidence>
<feature type="transmembrane region" description="Helical" evidence="6">
    <location>
        <begin position="231"/>
        <end position="253"/>
    </location>
</feature>
<evidence type="ECO:0000256" key="5">
    <source>
        <dbReference type="SAM" id="MobiDB-lite"/>
    </source>
</evidence>
<dbReference type="PROSITE" id="PS50850">
    <property type="entry name" value="MFS"/>
    <property type="match status" value="1"/>
</dbReference>
<dbReference type="PROSITE" id="PS00217">
    <property type="entry name" value="SUGAR_TRANSPORT_2"/>
    <property type="match status" value="1"/>
</dbReference>
<dbReference type="InterPro" id="IPR036259">
    <property type="entry name" value="MFS_trans_sf"/>
</dbReference>
<accession>A0AA39XTH5</accession>
<dbReference type="InterPro" id="IPR005829">
    <property type="entry name" value="Sugar_transporter_CS"/>
</dbReference>
<feature type="transmembrane region" description="Helical" evidence="6">
    <location>
        <begin position="450"/>
        <end position="468"/>
    </location>
</feature>
<keyword evidence="9" id="KW-1185">Reference proteome</keyword>
<keyword evidence="3 6" id="KW-1133">Transmembrane helix</keyword>
<feature type="compositionally biased region" description="Polar residues" evidence="5">
    <location>
        <begin position="288"/>
        <end position="309"/>
    </location>
</feature>
<keyword evidence="4 6" id="KW-0472">Membrane</keyword>
<reference evidence="8" key="1">
    <citation type="submission" date="2023-06" db="EMBL/GenBank/DDBJ databases">
        <title>Genome-scale phylogeny and comparative genomics of the fungal order Sordariales.</title>
        <authorList>
            <consortium name="Lawrence Berkeley National Laboratory"/>
            <person name="Hensen N."/>
            <person name="Bonometti L."/>
            <person name="Westerberg I."/>
            <person name="Brannstrom I.O."/>
            <person name="Guillou S."/>
            <person name="Cros-Aarteil S."/>
            <person name="Calhoun S."/>
            <person name="Haridas S."/>
            <person name="Kuo A."/>
            <person name="Mondo S."/>
            <person name="Pangilinan J."/>
            <person name="Riley R."/>
            <person name="Labutti K."/>
            <person name="Andreopoulos B."/>
            <person name="Lipzen A."/>
            <person name="Chen C."/>
            <person name="Yanf M."/>
            <person name="Daum C."/>
            <person name="Ng V."/>
            <person name="Clum A."/>
            <person name="Steindorff A."/>
            <person name="Ohm R."/>
            <person name="Martin F."/>
            <person name="Silar P."/>
            <person name="Natvig D."/>
            <person name="Lalanne C."/>
            <person name="Gautier V."/>
            <person name="Ament-Velasquez S.L."/>
            <person name="Kruys A."/>
            <person name="Hutchinson M.I."/>
            <person name="Powell A.J."/>
            <person name="Barry K."/>
            <person name="Miller A.N."/>
            <person name="Grigoriev I.V."/>
            <person name="Debuchy R."/>
            <person name="Gladieux P."/>
            <person name="Thoren M.H."/>
            <person name="Johannesson H."/>
        </authorList>
    </citation>
    <scope>NUCLEOTIDE SEQUENCE</scope>
    <source>
        <strain evidence="8">SMH2532-1</strain>
    </source>
</reference>
<comment type="subcellular location">
    <subcellularLocation>
        <location evidence="1">Membrane</location>
        <topology evidence="1">Multi-pass membrane protein</topology>
    </subcellularLocation>
</comment>
<protein>
    <submittedName>
        <fullName evidence="8">Major facilitator superfamily domain-containing protein</fullName>
    </submittedName>
</protein>
<sequence>MTTFIRARKNRGFLGHDSSALSASEDLDRQQLRFGINLNHWNLRIWAVAASGFLTGSYNLFATNVVYASIAFVYFPNERWPGLLMNATTLLGSIIGQLLFGFLADLFGRSNLYGVELVIVVISTLGLAFSGTGYSSMSFLGLFTFWRFVTGVGLGAEYPLSAVITAEWSSTSARATMIATVFLMQPVGQALAQIVNVAVLLGRDQTHSLQDMRCGLDTKYEFECRQIIDGIWRIVIGVGAAPALIAILFRFFLPDSGLYNLEVRQRAKTALSDNVRVFGQPSMPFSAPNGTLSRSRTSASSGDEVTESSTPVQFSRKDLHRYFIRDGNWMYLLGAASTWFILDVALYGFGLDNRANIADMWARQYGTPIDSNLECWTSPFPDGKSAVPDWTDGLPIWQTDRTRPCDTIYDVLLQQAKQYLITVSIGSLLGCICFVIFVNKIPRRQFLTSSFIFLAAIFTITGGVYYGVHHGPYAPATAVLVGICHFAFNFGANSLTFLIPAEIFPTAYRCFCHGVSAAAGKLGSVIAIFMVYGINTGYHSTTKQGLVFLLFAFVGAIGAIFSWAYLPDIQIRVDGELINRDLEELSEGMVKARMQGQVFTIREKWGALRWRIRTKMHKSRDQNGNGVSGVIQPMAELPA</sequence>
<evidence type="ECO:0000259" key="7">
    <source>
        <dbReference type="PROSITE" id="PS50850"/>
    </source>
</evidence>
<feature type="transmembrane region" description="Helical" evidence="6">
    <location>
        <begin position="419"/>
        <end position="438"/>
    </location>
</feature>
<feature type="transmembrane region" description="Helical" evidence="6">
    <location>
        <begin position="80"/>
        <end position="100"/>
    </location>
</feature>
<dbReference type="EMBL" id="JAULSV010000007">
    <property type="protein sequence ID" value="KAK0639834.1"/>
    <property type="molecule type" value="Genomic_DNA"/>
</dbReference>
<feature type="transmembrane region" description="Helical" evidence="6">
    <location>
        <begin position="177"/>
        <end position="202"/>
    </location>
</feature>
<feature type="transmembrane region" description="Helical" evidence="6">
    <location>
        <begin position="137"/>
        <end position="156"/>
    </location>
</feature>
<gene>
    <name evidence="8" type="ORF">B0T16DRAFT_423798</name>
</gene>
<feature type="domain" description="Major facilitator superfamily (MFS) profile" evidence="7">
    <location>
        <begin position="45"/>
        <end position="570"/>
    </location>
</feature>
<evidence type="ECO:0000313" key="8">
    <source>
        <dbReference type="EMBL" id="KAK0639834.1"/>
    </source>
</evidence>
<comment type="caution">
    <text evidence="8">The sequence shown here is derived from an EMBL/GenBank/DDBJ whole genome shotgun (WGS) entry which is preliminary data.</text>
</comment>
<feature type="transmembrane region" description="Helical" evidence="6">
    <location>
        <begin position="546"/>
        <end position="566"/>
    </location>
</feature>
<evidence type="ECO:0000256" key="1">
    <source>
        <dbReference type="ARBA" id="ARBA00004141"/>
    </source>
</evidence>
<keyword evidence="2 6" id="KW-0812">Transmembrane</keyword>
<dbReference type="Gene3D" id="1.20.1250.20">
    <property type="entry name" value="MFS general substrate transporter like domains"/>
    <property type="match status" value="2"/>
</dbReference>
<dbReference type="GO" id="GO:0022857">
    <property type="term" value="F:transmembrane transporter activity"/>
    <property type="evidence" value="ECO:0007669"/>
    <property type="project" value="InterPro"/>
</dbReference>
<feature type="transmembrane region" description="Helical" evidence="6">
    <location>
        <begin position="112"/>
        <end position="131"/>
    </location>
</feature>
<dbReference type="PANTHER" id="PTHR24064">
    <property type="entry name" value="SOLUTE CARRIER FAMILY 22 MEMBER"/>
    <property type="match status" value="1"/>
</dbReference>
<dbReference type="Pfam" id="PF00083">
    <property type="entry name" value="Sugar_tr"/>
    <property type="match status" value="2"/>
</dbReference>
<dbReference type="GO" id="GO:0016020">
    <property type="term" value="C:membrane"/>
    <property type="evidence" value="ECO:0007669"/>
    <property type="project" value="UniProtKB-SubCell"/>
</dbReference>
<proteinExistence type="predicted"/>
<dbReference type="AlphaFoldDB" id="A0AA39XTH5"/>
<feature type="region of interest" description="Disordered" evidence="5">
    <location>
        <begin position="282"/>
        <end position="309"/>
    </location>
</feature>
<dbReference type="SUPFAM" id="SSF103473">
    <property type="entry name" value="MFS general substrate transporter"/>
    <property type="match status" value="2"/>
</dbReference>
<feature type="transmembrane region" description="Helical" evidence="6">
    <location>
        <begin position="329"/>
        <end position="350"/>
    </location>
</feature>
<dbReference type="Proteomes" id="UP001174936">
    <property type="component" value="Unassembled WGS sequence"/>
</dbReference>
<evidence type="ECO:0000256" key="3">
    <source>
        <dbReference type="ARBA" id="ARBA00022989"/>
    </source>
</evidence>